<dbReference type="AlphaFoldDB" id="A0A2T0ABY7"/>
<dbReference type="EMBL" id="LCTV02000004">
    <property type="protein sequence ID" value="PRQ75522.1"/>
    <property type="molecule type" value="Genomic_DNA"/>
</dbReference>
<protein>
    <recommendedName>
        <fullName evidence="4">Zinc-ribbon 15 domain-containing protein</fullName>
    </recommendedName>
</protein>
<dbReference type="Proteomes" id="UP000239560">
    <property type="component" value="Unassembled WGS sequence"/>
</dbReference>
<evidence type="ECO:0000256" key="1">
    <source>
        <dbReference type="SAM" id="MobiDB-lite"/>
    </source>
</evidence>
<evidence type="ECO:0008006" key="4">
    <source>
        <dbReference type="Google" id="ProtNLM"/>
    </source>
</evidence>
<organism evidence="2 3">
    <name type="scientific">Rhodotorula toruloides</name>
    <name type="common">Yeast</name>
    <name type="synonym">Rhodosporidium toruloides</name>
    <dbReference type="NCBI Taxonomy" id="5286"/>
    <lineage>
        <taxon>Eukaryota</taxon>
        <taxon>Fungi</taxon>
        <taxon>Dikarya</taxon>
        <taxon>Basidiomycota</taxon>
        <taxon>Pucciniomycotina</taxon>
        <taxon>Microbotryomycetes</taxon>
        <taxon>Sporidiobolales</taxon>
        <taxon>Sporidiobolaceae</taxon>
        <taxon>Rhodotorula</taxon>
    </lineage>
</organism>
<gene>
    <name evidence="2" type="ORF">AAT19DRAFT_13579</name>
</gene>
<name>A0A2T0ABY7_RHOTO</name>
<evidence type="ECO:0000313" key="2">
    <source>
        <dbReference type="EMBL" id="PRQ75522.1"/>
    </source>
</evidence>
<dbReference type="PANTHER" id="PTHR28139:SF1">
    <property type="entry name" value="UPF0768 PROTEIN YBL029C-A"/>
    <property type="match status" value="1"/>
</dbReference>
<accession>A0A2T0ABY7</accession>
<proteinExistence type="predicted"/>
<sequence length="117" mass="12546">MFFCIPLVCGLDTKLKPDPSSPSHGPLECPRCRNHSLQPFKRRQWFSFFWIPLVPFKAKHILFCGICQYSALAPSSSNSADSKHPNTGAASSQYAPPAGGGYDVGYVGGGQGQGATV</sequence>
<reference evidence="2 3" key="1">
    <citation type="journal article" date="2018" name="Elife">
        <title>Functional genomics of lipid metabolism in the oleaginous yeast Rhodosporidium toruloides.</title>
        <authorList>
            <person name="Coradetti S.T."/>
            <person name="Pinel D."/>
            <person name="Geiselman G."/>
            <person name="Ito M."/>
            <person name="Mondo S."/>
            <person name="Reilly M.C."/>
            <person name="Cheng Y.F."/>
            <person name="Bauer S."/>
            <person name="Grigoriev I."/>
            <person name="Gladden J.M."/>
            <person name="Simmons B.A."/>
            <person name="Brem R."/>
            <person name="Arkin A.P."/>
            <person name="Skerker J.M."/>
        </authorList>
    </citation>
    <scope>NUCLEOTIDE SEQUENCE [LARGE SCALE GENOMIC DNA]</scope>
    <source>
        <strain evidence="2 3">NBRC 0880</strain>
    </source>
</reference>
<comment type="caution">
    <text evidence="2">The sequence shown here is derived from an EMBL/GenBank/DDBJ whole genome shotgun (WGS) entry which is preliminary data.</text>
</comment>
<feature type="region of interest" description="Disordered" evidence="1">
    <location>
        <begin position="73"/>
        <end position="95"/>
    </location>
</feature>
<dbReference type="OrthoDB" id="5545479at2759"/>
<evidence type="ECO:0000313" key="3">
    <source>
        <dbReference type="Proteomes" id="UP000239560"/>
    </source>
</evidence>
<dbReference type="PANTHER" id="PTHR28139">
    <property type="entry name" value="UPF0768 PROTEIN YBL029C-A"/>
    <property type="match status" value="1"/>
</dbReference>